<dbReference type="EMBL" id="CP144745">
    <property type="protein sequence ID" value="WVZ50542.1"/>
    <property type="molecule type" value="Genomic_DNA"/>
</dbReference>
<keyword evidence="3" id="KW-1185">Reference proteome</keyword>
<accession>A0AAQ3PPH0</accession>
<sequence>MTETRTETLRSPLVDTTPAPTNPPVDTIGPKEVPAHGELNLSPWGAPSPTSERSKPAIEEPKVVTESARGDSIEAPEFTRTTFSTEVHGGDKDNTQHNPDGDITKSWEQAFANPQLESTQFSETQLAPEEGAISQHGKMTLMEESSTGTDAIPDVLVTSPSPRAFENTPPEQAESIINQVMPGTVDADLQLATLTLGSNILAAFKDEALQLKGEIKELQRPRDGFEKSFREASSSLSTLETRHKKTSRRKLPS</sequence>
<dbReference type="AlphaFoldDB" id="A0AAQ3PPH0"/>
<organism evidence="2 3">
    <name type="scientific">Paspalum notatum var. saurae</name>
    <dbReference type="NCBI Taxonomy" id="547442"/>
    <lineage>
        <taxon>Eukaryota</taxon>
        <taxon>Viridiplantae</taxon>
        <taxon>Streptophyta</taxon>
        <taxon>Embryophyta</taxon>
        <taxon>Tracheophyta</taxon>
        <taxon>Spermatophyta</taxon>
        <taxon>Magnoliopsida</taxon>
        <taxon>Liliopsida</taxon>
        <taxon>Poales</taxon>
        <taxon>Poaceae</taxon>
        <taxon>PACMAD clade</taxon>
        <taxon>Panicoideae</taxon>
        <taxon>Andropogonodae</taxon>
        <taxon>Paspaleae</taxon>
        <taxon>Paspalinae</taxon>
        <taxon>Paspalum</taxon>
    </lineage>
</organism>
<feature type="compositionally biased region" description="Basic residues" evidence="1">
    <location>
        <begin position="242"/>
        <end position="253"/>
    </location>
</feature>
<feature type="compositionally biased region" description="Basic and acidic residues" evidence="1">
    <location>
        <begin position="220"/>
        <end position="230"/>
    </location>
</feature>
<feature type="region of interest" description="Disordered" evidence="1">
    <location>
        <begin position="220"/>
        <end position="253"/>
    </location>
</feature>
<name>A0AAQ3PPH0_PASNO</name>
<protein>
    <submittedName>
        <fullName evidence="2">Uncharacterized protein</fullName>
    </submittedName>
</protein>
<feature type="region of interest" description="Disordered" evidence="1">
    <location>
        <begin position="1"/>
        <end position="104"/>
    </location>
</feature>
<evidence type="ECO:0000313" key="2">
    <source>
        <dbReference type="EMBL" id="WVZ50542.1"/>
    </source>
</evidence>
<gene>
    <name evidence="2" type="ORF">U9M48_001784</name>
</gene>
<evidence type="ECO:0000313" key="3">
    <source>
        <dbReference type="Proteomes" id="UP001341281"/>
    </source>
</evidence>
<dbReference type="Proteomes" id="UP001341281">
    <property type="component" value="Chromosome 01"/>
</dbReference>
<reference evidence="2 3" key="1">
    <citation type="submission" date="2024-02" db="EMBL/GenBank/DDBJ databases">
        <title>High-quality chromosome-scale genome assembly of Pensacola bahiagrass (Paspalum notatum Flugge var. saurae).</title>
        <authorList>
            <person name="Vega J.M."/>
            <person name="Podio M."/>
            <person name="Orjuela J."/>
            <person name="Siena L.A."/>
            <person name="Pessino S.C."/>
            <person name="Combes M.C."/>
            <person name="Mariac C."/>
            <person name="Albertini E."/>
            <person name="Pupilli F."/>
            <person name="Ortiz J.P.A."/>
            <person name="Leblanc O."/>
        </authorList>
    </citation>
    <scope>NUCLEOTIDE SEQUENCE [LARGE SCALE GENOMIC DNA]</scope>
    <source>
        <strain evidence="2">R1</strain>
        <tissue evidence="2">Leaf</tissue>
    </source>
</reference>
<feature type="compositionally biased region" description="Basic and acidic residues" evidence="1">
    <location>
        <begin position="88"/>
        <end position="104"/>
    </location>
</feature>
<evidence type="ECO:0000256" key="1">
    <source>
        <dbReference type="SAM" id="MobiDB-lite"/>
    </source>
</evidence>
<feature type="compositionally biased region" description="Basic and acidic residues" evidence="1">
    <location>
        <begin position="52"/>
        <end position="72"/>
    </location>
</feature>
<proteinExistence type="predicted"/>